<dbReference type="Proteomes" id="UP000005222">
    <property type="component" value="Chromosome C"/>
</dbReference>
<organism evidence="2 4">
    <name type="scientific">Pichia sorbitophila (strain ATCC MYA-4447 / BCRC 22081 / CBS 7064 / NBRC 10061 / NRRL Y-12695)</name>
    <name type="common">Hybrid yeast</name>
    <dbReference type="NCBI Taxonomy" id="559304"/>
    <lineage>
        <taxon>Eukaryota</taxon>
        <taxon>Fungi</taxon>
        <taxon>Dikarya</taxon>
        <taxon>Ascomycota</taxon>
        <taxon>Saccharomycotina</taxon>
        <taxon>Pichiomycetes</taxon>
        <taxon>Debaryomycetaceae</taxon>
        <taxon>Millerozyma</taxon>
    </lineage>
</organism>
<dbReference type="InterPro" id="IPR028115">
    <property type="entry name" value="DUF4484"/>
</dbReference>
<evidence type="ECO:0000313" key="3">
    <source>
        <dbReference type="EMBL" id="CCE79057.1"/>
    </source>
</evidence>
<dbReference type="PANTHER" id="PTHR28153">
    <property type="entry name" value="PROTEIN, PUTATIVE-RELATED"/>
    <property type="match status" value="1"/>
</dbReference>
<dbReference type="PANTHER" id="PTHR28153:SF1">
    <property type="entry name" value="DUF4484 DOMAIN-CONTAINING PROTEIN"/>
    <property type="match status" value="1"/>
</dbReference>
<reference evidence="4" key="2">
    <citation type="journal article" date="2012" name="G3 (Bethesda)">
        <title>Pichia sorbitophila, an interspecies yeast hybrid reveals early steps of genome resolution following polyploidization.</title>
        <authorList>
            <person name="Leh Louis V."/>
            <person name="Despons L."/>
            <person name="Friedrich A."/>
            <person name="Martin T."/>
            <person name="Durrens P."/>
            <person name="Casaregola S."/>
            <person name="Neuveglise C."/>
            <person name="Fairhead C."/>
            <person name="Marck C."/>
            <person name="Cruz J.A."/>
            <person name="Straub M.L."/>
            <person name="Kugler V."/>
            <person name="Sacerdot C."/>
            <person name="Uzunov Z."/>
            <person name="Thierry A."/>
            <person name="Weiss S."/>
            <person name="Bleykasten C."/>
            <person name="De Montigny J."/>
            <person name="Jacques N."/>
            <person name="Jung P."/>
            <person name="Lemaire M."/>
            <person name="Mallet S."/>
            <person name="Morel G."/>
            <person name="Richard G.F."/>
            <person name="Sarkar A."/>
            <person name="Savel G."/>
            <person name="Schacherer J."/>
            <person name="Seret M.L."/>
            <person name="Talla E."/>
            <person name="Samson G."/>
            <person name="Jubin C."/>
            <person name="Poulain J."/>
            <person name="Vacherie B."/>
            <person name="Barbe V."/>
            <person name="Pelletier E."/>
            <person name="Sherman D.J."/>
            <person name="Westhof E."/>
            <person name="Weissenbach J."/>
            <person name="Baret P.V."/>
            <person name="Wincker P."/>
            <person name="Gaillardin C."/>
            <person name="Dujon B."/>
            <person name="Souciet J.L."/>
        </authorList>
    </citation>
    <scope>NUCLEOTIDE SEQUENCE [LARGE SCALE GENOMIC DNA]</scope>
    <source>
        <strain evidence="4">ATCC MYA-4447 / BCRC 22081 / CBS 7064 / NBRC 10061 / NRRL Y-12695</strain>
    </source>
</reference>
<dbReference type="OMA" id="GYTIVWK"/>
<dbReference type="HOGENOM" id="CLU_019791_1_0_1"/>
<dbReference type="EMBL" id="FO082056">
    <property type="protein sequence ID" value="CCE79057.1"/>
    <property type="molecule type" value="Genomic_DNA"/>
</dbReference>
<dbReference type="GO" id="GO:0005811">
    <property type="term" value="C:lipid droplet"/>
    <property type="evidence" value="ECO:0007669"/>
    <property type="project" value="TreeGrafter"/>
</dbReference>
<dbReference type="InParanoid" id="G8YSD4"/>
<dbReference type="InterPro" id="IPR018626">
    <property type="entry name" value="LCHN/Anr2"/>
</dbReference>
<proteinExistence type="predicted"/>
<keyword evidence="4" id="KW-1185">Reference proteome</keyword>
<dbReference type="FunCoup" id="G8YSD4">
    <property type="interactions" value="53"/>
</dbReference>
<dbReference type="Pfam" id="PF09804">
    <property type="entry name" value="DENND11"/>
    <property type="match status" value="1"/>
</dbReference>
<evidence type="ECO:0000313" key="4">
    <source>
        <dbReference type="Proteomes" id="UP000005222"/>
    </source>
</evidence>
<sequence length="553" mass="62910">MQNSSPPGYSKTVGNTRQSKIHTLFLVQFDVKVGNKLVWYKSRDDEVDLNGIEYKALPSGISNQTEAVVPLSHIYKKEIFYGLGRFRQRILESETDRNDNQIARSDVKMFSLGIICKVKRDNEWRPNEFIQYGWEHISKLDCALQKFLDSEKFSDFTVFESLFEDMTSETLRVEGDIQAITYNPLNKIPALFHVLGPLVFTLYKQALLRKRILIFHQDSYKIDYHTAGVFTYLLSLLSLFPRSADTSVSGQYFSTPLYYVCLHDLNDLSEMTNSTISVTSDTILMYQENAYDFAVFLPSEENESPFILKAEDIVGKSESPASMYNKRVRASLNDYHNMKQVYKNTVGNFSPYFQGEDQTSIKTTDSNISSDNSTIACPNYNPAPINEPSWWYNEAVESMSWMAYIWNAFSWFASAGAVYPEFNNIIESESSSGDIAGSSRDGATNVLLPLLEVVFSFHKITNRLITIVNESIEEEIRDVDCSMESIMPESPDPDNSFTTPGKVDLELSCDDMELMGLDPYSRTDLDFITGFVREYWGPSVDTVDVCTGIFSLC</sequence>
<dbReference type="eggNOG" id="KOG4704">
    <property type="taxonomic scope" value="Eukaryota"/>
</dbReference>
<dbReference type="Pfam" id="PF14831">
    <property type="entry name" value="DUF4484"/>
    <property type="match status" value="1"/>
</dbReference>
<dbReference type="AlphaFoldDB" id="G8YSD4"/>
<gene>
    <name evidence="2" type="primary">Piso0_001094</name>
    <name evidence="2" type="ORF">GNLVRS01_PISO0C10760g</name>
    <name evidence="3" type="ORF">GNLVRS01_PISO0D10827g</name>
</gene>
<accession>G8YSD4</accession>
<reference evidence="2" key="1">
    <citation type="submission" date="2011-10" db="EMBL/GenBank/DDBJ databases">
        <authorList>
            <person name="Genoscope - CEA"/>
        </authorList>
    </citation>
    <scope>NUCLEOTIDE SEQUENCE</scope>
</reference>
<name>G8YSD4_PICSO</name>
<feature type="domain" description="DUF4484" evidence="1">
    <location>
        <begin position="396"/>
        <end position="538"/>
    </location>
</feature>
<dbReference type="Proteomes" id="UP000005222">
    <property type="component" value="Chromosome D"/>
</dbReference>
<dbReference type="OrthoDB" id="2152680at2759"/>
<dbReference type="EMBL" id="FO082057">
    <property type="protein sequence ID" value="CCE78471.1"/>
    <property type="molecule type" value="Genomic_DNA"/>
</dbReference>
<dbReference type="InterPro" id="IPR053056">
    <property type="entry name" value="Lipid_Metab_Assoc_Protein"/>
</dbReference>
<evidence type="ECO:0000313" key="2">
    <source>
        <dbReference type="EMBL" id="CCE78471.1"/>
    </source>
</evidence>
<evidence type="ECO:0000259" key="1">
    <source>
        <dbReference type="Pfam" id="PF14831"/>
    </source>
</evidence>
<protein>
    <submittedName>
        <fullName evidence="2">Piso0_001094 protein</fullName>
    </submittedName>
</protein>
<dbReference type="STRING" id="559304.G8YSD4"/>